<dbReference type="EMBL" id="QPMK01000019">
    <property type="protein sequence ID" value="RDD64671.1"/>
    <property type="molecule type" value="Genomic_DNA"/>
</dbReference>
<comment type="caution">
    <text evidence="1">The sequence shown here is derived from an EMBL/GenBank/DDBJ whole genome shotgun (WGS) entry which is preliminary data.</text>
</comment>
<dbReference type="Proteomes" id="UP000253977">
    <property type="component" value="Unassembled WGS sequence"/>
</dbReference>
<evidence type="ECO:0000313" key="1">
    <source>
        <dbReference type="EMBL" id="RDD64671.1"/>
    </source>
</evidence>
<evidence type="ECO:0000313" key="2">
    <source>
        <dbReference type="Proteomes" id="UP000253977"/>
    </source>
</evidence>
<dbReference type="AlphaFoldDB" id="A0A369TH55"/>
<name>A0A369TH55_9RHOB</name>
<accession>A0A369TH55</accession>
<reference evidence="1 2" key="1">
    <citation type="submission" date="2018-07" db="EMBL/GenBank/DDBJ databases">
        <title>Thalassococcus profundi sp. nov., a marine bacterium isolated from deep seawater of Okinawa Trough.</title>
        <authorList>
            <person name="Yu M."/>
        </authorList>
    </citation>
    <scope>NUCLEOTIDE SEQUENCE [LARGE SCALE GENOMIC DNA]</scope>
    <source>
        <strain evidence="1 2">WRAS1</strain>
    </source>
</reference>
<proteinExistence type="predicted"/>
<sequence length="108" mass="11646">MATYLISFRVANDRTYADRYASLVDTIKSEAENSTTWDETTSLIIIKSSKSTQTLATAIYLGSSVASSDTILVVNASNGTYATRGEVKYPSTLANLFDGNTLARSLFG</sequence>
<keyword evidence="2" id="KW-1185">Reference proteome</keyword>
<gene>
    <name evidence="1" type="ORF">DU478_19100</name>
</gene>
<protein>
    <submittedName>
        <fullName evidence="1">Uncharacterized protein</fullName>
    </submittedName>
</protein>
<organism evidence="1 2">
    <name type="scientific">Thalassococcus profundi</name>
    <dbReference type="NCBI Taxonomy" id="2282382"/>
    <lineage>
        <taxon>Bacteria</taxon>
        <taxon>Pseudomonadati</taxon>
        <taxon>Pseudomonadota</taxon>
        <taxon>Alphaproteobacteria</taxon>
        <taxon>Rhodobacterales</taxon>
        <taxon>Roseobacteraceae</taxon>
        <taxon>Thalassococcus</taxon>
    </lineage>
</organism>